<evidence type="ECO:0000256" key="7">
    <source>
        <dbReference type="ARBA" id="ARBA00023065"/>
    </source>
</evidence>
<dbReference type="InterPro" id="IPR050616">
    <property type="entry name" value="CPA3_Na-H_Antiporter_A"/>
</dbReference>
<feature type="transmembrane region" description="Helical" evidence="10">
    <location>
        <begin position="565"/>
        <end position="582"/>
    </location>
</feature>
<accession>A0A9D1W6M0</accession>
<evidence type="ECO:0000256" key="9">
    <source>
        <dbReference type="RuleBase" id="RU000320"/>
    </source>
</evidence>
<evidence type="ECO:0000256" key="8">
    <source>
        <dbReference type="ARBA" id="ARBA00023136"/>
    </source>
</evidence>
<dbReference type="GO" id="GO:0005886">
    <property type="term" value="C:plasma membrane"/>
    <property type="evidence" value="ECO:0007669"/>
    <property type="project" value="UniProtKB-SubCell"/>
</dbReference>
<dbReference type="Pfam" id="PF20501">
    <property type="entry name" value="MbhE"/>
    <property type="match status" value="1"/>
</dbReference>
<reference evidence="15" key="1">
    <citation type="journal article" date="2021" name="PeerJ">
        <title>Extensive microbial diversity within the chicken gut microbiome revealed by metagenomics and culture.</title>
        <authorList>
            <person name="Gilroy R."/>
            <person name="Ravi A."/>
            <person name="Getino M."/>
            <person name="Pursley I."/>
            <person name="Horton D.L."/>
            <person name="Alikhan N.F."/>
            <person name="Baker D."/>
            <person name="Gharbi K."/>
            <person name="Hall N."/>
            <person name="Watson M."/>
            <person name="Adriaenssens E.M."/>
            <person name="Foster-Nyarko E."/>
            <person name="Jarju S."/>
            <person name="Secka A."/>
            <person name="Antonio M."/>
            <person name="Oren A."/>
            <person name="Chaudhuri R.R."/>
            <person name="La Ragione R."/>
            <person name="Hildebrand F."/>
            <person name="Pallen M.J."/>
        </authorList>
    </citation>
    <scope>NUCLEOTIDE SEQUENCE</scope>
    <source>
        <strain evidence="15">1719</strain>
    </source>
</reference>
<name>A0A9D1W6M0_9SPHI</name>
<evidence type="ECO:0000259" key="11">
    <source>
        <dbReference type="Pfam" id="PF00361"/>
    </source>
</evidence>
<feature type="transmembrane region" description="Helical" evidence="10">
    <location>
        <begin position="320"/>
        <end position="344"/>
    </location>
</feature>
<gene>
    <name evidence="15" type="ORF">H9853_00265</name>
</gene>
<evidence type="ECO:0000256" key="3">
    <source>
        <dbReference type="ARBA" id="ARBA00022449"/>
    </source>
</evidence>
<feature type="transmembrane region" description="Helical" evidence="10">
    <location>
        <begin position="267"/>
        <end position="284"/>
    </location>
</feature>
<dbReference type="PRINTS" id="PR01434">
    <property type="entry name" value="NADHDHGNASE5"/>
</dbReference>
<feature type="domain" description="NADH:quinone oxidoreductase/Mrp antiporter transmembrane" evidence="11">
    <location>
        <begin position="124"/>
        <end position="411"/>
    </location>
</feature>
<evidence type="ECO:0000256" key="1">
    <source>
        <dbReference type="ARBA" id="ARBA00004651"/>
    </source>
</evidence>
<feature type="transmembrane region" description="Helical" evidence="10">
    <location>
        <begin position="448"/>
        <end position="469"/>
    </location>
</feature>
<evidence type="ECO:0000256" key="10">
    <source>
        <dbReference type="SAM" id="Phobius"/>
    </source>
</evidence>
<keyword evidence="7" id="KW-0406">Ion transport</keyword>
<dbReference type="PANTHER" id="PTHR43373">
    <property type="entry name" value="NA(+)/H(+) ANTIPORTER SUBUNIT"/>
    <property type="match status" value="1"/>
</dbReference>
<feature type="transmembrane region" description="Helical" evidence="10">
    <location>
        <begin position="404"/>
        <end position="427"/>
    </location>
</feature>
<dbReference type="Proteomes" id="UP000824156">
    <property type="component" value="Unassembled WGS sequence"/>
</dbReference>
<feature type="domain" description="NADH-Ubiquinone oxidoreductase (complex I) chain 5 N-terminal" evidence="12">
    <location>
        <begin position="63"/>
        <end position="108"/>
    </location>
</feature>
<dbReference type="GO" id="GO:0015297">
    <property type="term" value="F:antiporter activity"/>
    <property type="evidence" value="ECO:0007669"/>
    <property type="project" value="UniProtKB-KW"/>
</dbReference>
<feature type="transmembrane region" description="Helical" evidence="10">
    <location>
        <begin position="624"/>
        <end position="642"/>
    </location>
</feature>
<dbReference type="InterPro" id="IPR025383">
    <property type="entry name" value="MrpA_C/MbhD"/>
</dbReference>
<dbReference type="PANTHER" id="PTHR43373:SF1">
    <property type="entry name" value="NA(+)_H(+) ANTIPORTER SUBUNIT A"/>
    <property type="match status" value="1"/>
</dbReference>
<organism evidence="15 16">
    <name type="scientific">Candidatus Sphingobacterium stercoripullorum</name>
    <dbReference type="NCBI Taxonomy" id="2838759"/>
    <lineage>
        <taxon>Bacteria</taxon>
        <taxon>Pseudomonadati</taxon>
        <taxon>Bacteroidota</taxon>
        <taxon>Sphingobacteriia</taxon>
        <taxon>Sphingobacteriales</taxon>
        <taxon>Sphingobacteriaceae</taxon>
        <taxon>Sphingobacterium</taxon>
    </lineage>
</organism>
<keyword evidence="8 10" id="KW-0472">Membrane</keyword>
<dbReference type="InterPro" id="IPR046806">
    <property type="entry name" value="MrpA_C/MbhE"/>
</dbReference>
<feature type="transmembrane region" description="Helical" evidence="10">
    <location>
        <begin position="492"/>
        <end position="516"/>
    </location>
</feature>
<feature type="transmembrane region" description="Helical" evidence="10">
    <location>
        <begin position="365"/>
        <end position="384"/>
    </location>
</feature>
<feature type="domain" description="MrpA C-terminal/MbhD" evidence="13">
    <location>
        <begin position="607"/>
        <end position="670"/>
    </location>
</feature>
<evidence type="ECO:0000313" key="15">
    <source>
        <dbReference type="EMBL" id="HIX53433.1"/>
    </source>
</evidence>
<keyword evidence="2" id="KW-0813">Transport</keyword>
<dbReference type="InterPro" id="IPR001750">
    <property type="entry name" value="ND/Mrp_TM"/>
</dbReference>
<feature type="transmembrane region" description="Helical" evidence="10">
    <location>
        <begin position="127"/>
        <end position="147"/>
    </location>
</feature>
<evidence type="ECO:0000256" key="5">
    <source>
        <dbReference type="ARBA" id="ARBA00022692"/>
    </source>
</evidence>
<feature type="transmembrane region" description="Helical" evidence="10">
    <location>
        <begin position="296"/>
        <end position="314"/>
    </location>
</feature>
<keyword evidence="5 9" id="KW-0812">Transmembrane</keyword>
<feature type="transmembrane region" description="Helical" evidence="10">
    <location>
        <begin position="50"/>
        <end position="70"/>
    </location>
</feature>
<feature type="transmembrane region" description="Helical" evidence="10">
    <location>
        <begin position="203"/>
        <end position="228"/>
    </location>
</feature>
<reference evidence="15" key="2">
    <citation type="submission" date="2021-04" db="EMBL/GenBank/DDBJ databases">
        <authorList>
            <person name="Gilroy R."/>
        </authorList>
    </citation>
    <scope>NUCLEOTIDE SEQUENCE</scope>
    <source>
        <strain evidence="15">1719</strain>
    </source>
</reference>
<keyword evidence="6 10" id="KW-1133">Transmembrane helix</keyword>
<dbReference type="AlphaFoldDB" id="A0A9D1W6M0"/>
<evidence type="ECO:0000313" key="16">
    <source>
        <dbReference type="Proteomes" id="UP000824156"/>
    </source>
</evidence>
<feature type="transmembrane region" description="Helical" evidence="10">
    <location>
        <begin position="685"/>
        <end position="703"/>
    </location>
</feature>
<feature type="transmembrane region" description="Helical" evidence="10">
    <location>
        <begin position="240"/>
        <end position="261"/>
    </location>
</feature>
<comment type="subcellular location">
    <subcellularLocation>
        <location evidence="1">Cell membrane</location>
        <topology evidence="1">Multi-pass membrane protein</topology>
    </subcellularLocation>
    <subcellularLocation>
        <location evidence="9">Membrane</location>
        <topology evidence="9">Multi-pass membrane protein</topology>
    </subcellularLocation>
</comment>
<dbReference type="GO" id="GO:0006811">
    <property type="term" value="P:monoatomic ion transport"/>
    <property type="evidence" value="ECO:0007669"/>
    <property type="project" value="UniProtKB-KW"/>
</dbReference>
<feature type="domain" description="MrpA C-terminal/MbhE" evidence="14">
    <location>
        <begin position="681"/>
        <end position="760"/>
    </location>
</feature>
<sequence length="769" mass="84818">MLIAVLSGLLISCLIIPFGKHLKSKWGILIALLPASLFVYFLMQLPKVQFGNILTSTNAWVPSMGVNLAFRLDGLSLLFALLITGIGTGIFSYAFSYLKKHNYIDRFFGYLSLFMASMLGLSLSDNIILLFVFWELTSISSFFLIGFNNNSAESRRSALISFGVTGLGGFFLLAALVWVGSVAGTYSLSDLLLLGNIYTQQPLYPLAVVFLCIGAFTKSAQFPFHFWLPGAMRAPTPVSAYLHSATMVKAGVYILARFTPIIGGTMVWQYLLIAFGGFTMIYAAYNSIIRNDLKSILAYTTISALGILVFLIGLGTQAALIAAISFIVTHALYKAALFMITGIIDLQTGTRNIRKLSGLFKKMPLVGVAGAIAALSSAGVPLFIGFISKDLIYESTLELVNNQAYYLTALAVLTNIALVAAGFMAGFTPFIGKDSFPKVTRFKMEPSFWLPPIILGVLTVIFGIFPSWLEHAFINPSAKVILSESITGDLKLWHGFNTVFILSLITVGIGTVLFVLNKPNQRKQELVSKLEKIAPKSLFSSIFFHFRSFSQKYTNILHDGFLRNYIFKIFLFAEIVLLYVLIKDGPIYVNFEQLSAISFYEIVCVLILCGAILIVLFTKSRMTAVIATSVVGYTICLMYVFYSAPDLAMTQFSIDTLTVVLFVFVLFRLPPFLNFRNKATRARDAVLAILFGTTISLVVLKVMQTPFSPDVKEFYGAYAYILAKGKNVVNVILVDFRGIDTMFEIVVLTIAGLGVFSLLKLRLKSSEKE</sequence>
<protein>
    <submittedName>
        <fullName evidence="15">DUF4040 domain-containing protein</fullName>
    </submittedName>
</protein>
<evidence type="ECO:0000256" key="6">
    <source>
        <dbReference type="ARBA" id="ARBA00022989"/>
    </source>
</evidence>
<dbReference type="EMBL" id="DXEZ01000004">
    <property type="protein sequence ID" value="HIX53433.1"/>
    <property type="molecule type" value="Genomic_DNA"/>
</dbReference>
<dbReference type="Pfam" id="PF00662">
    <property type="entry name" value="Proton_antipo_N"/>
    <property type="match status" value="1"/>
</dbReference>
<feature type="transmembrane region" description="Helical" evidence="10">
    <location>
        <begin position="103"/>
        <end position="121"/>
    </location>
</feature>
<evidence type="ECO:0000259" key="12">
    <source>
        <dbReference type="Pfam" id="PF00662"/>
    </source>
</evidence>
<feature type="transmembrane region" description="Helical" evidence="10">
    <location>
        <begin position="159"/>
        <end position="183"/>
    </location>
</feature>
<dbReference type="InterPro" id="IPR001516">
    <property type="entry name" value="Proton_antipo_N"/>
</dbReference>
<feature type="transmembrane region" description="Helical" evidence="10">
    <location>
        <begin position="741"/>
        <end position="759"/>
    </location>
</feature>
<dbReference type="Pfam" id="PF00361">
    <property type="entry name" value="Proton_antipo_M"/>
    <property type="match status" value="1"/>
</dbReference>
<keyword evidence="3" id="KW-0050">Antiport</keyword>
<dbReference type="Pfam" id="PF13244">
    <property type="entry name" value="MbhD"/>
    <property type="match status" value="1"/>
</dbReference>
<evidence type="ECO:0000259" key="14">
    <source>
        <dbReference type="Pfam" id="PF20501"/>
    </source>
</evidence>
<evidence type="ECO:0000256" key="4">
    <source>
        <dbReference type="ARBA" id="ARBA00022475"/>
    </source>
</evidence>
<comment type="caution">
    <text evidence="15">The sequence shown here is derived from an EMBL/GenBank/DDBJ whole genome shotgun (WGS) entry which is preliminary data.</text>
</comment>
<feature type="transmembrane region" description="Helical" evidence="10">
    <location>
        <begin position="76"/>
        <end position="96"/>
    </location>
</feature>
<feature type="transmembrane region" description="Helical" evidence="10">
    <location>
        <begin position="594"/>
        <end position="617"/>
    </location>
</feature>
<proteinExistence type="predicted"/>
<feature type="transmembrane region" description="Helical" evidence="10">
    <location>
        <begin position="25"/>
        <end position="43"/>
    </location>
</feature>
<evidence type="ECO:0000256" key="2">
    <source>
        <dbReference type="ARBA" id="ARBA00022448"/>
    </source>
</evidence>
<evidence type="ECO:0000259" key="13">
    <source>
        <dbReference type="Pfam" id="PF13244"/>
    </source>
</evidence>
<feature type="transmembrane region" description="Helical" evidence="10">
    <location>
        <begin position="654"/>
        <end position="673"/>
    </location>
</feature>
<keyword evidence="4" id="KW-1003">Cell membrane</keyword>